<dbReference type="AlphaFoldDB" id="A0A060TF06"/>
<reference evidence="9" key="2">
    <citation type="submission" date="2014-06" db="EMBL/GenBank/DDBJ databases">
        <title>The complete genome of Blastobotrys (Arxula) adeninivorans LS3 - a yeast of biotechnological interest.</title>
        <authorList>
            <person name="Kunze G."/>
            <person name="Gaillardin C."/>
            <person name="Czernicka M."/>
            <person name="Durrens P."/>
            <person name="Martin T."/>
            <person name="Boer E."/>
            <person name="Gabaldon T."/>
            <person name="Cruz J."/>
            <person name="Talla E."/>
            <person name="Marck C."/>
            <person name="Goffeau A."/>
            <person name="Barbe V."/>
            <person name="Baret P."/>
            <person name="Baronian K."/>
            <person name="Beier S."/>
            <person name="Bleykasten C."/>
            <person name="Bode R."/>
            <person name="Casaregola S."/>
            <person name="Despons L."/>
            <person name="Fairhead C."/>
            <person name="Giersberg M."/>
            <person name="Gierski P."/>
            <person name="Hahnel U."/>
            <person name="Hartmann A."/>
            <person name="Jankowska D."/>
            <person name="Jubin C."/>
            <person name="Jung P."/>
            <person name="Lafontaine I."/>
            <person name="Leh-Louis V."/>
            <person name="Lemaire M."/>
            <person name="Marcet-Houben M."/>
            <person name="Mascher M."/>
            <person name="Morel G."/>
            <person name="Richard G.-F."/>
            <person name="Riechen J."/>
            <person name="Sacerdot C."/>
            <person name="Sarkar A."/>
            <person name="Savel G."/>
            <person name="Schacherer J."/>
            <person name="Sherman D."/>
            <person name="Straub M.-L."/>
            <person name="Stein N."/>
            <person name="Thierry A."/>
            <person name="Trautwein-Schult A."/>
            <person name="Westhof E."/>
            <person name="Worch S."/>
            <person name="Dujon B."/>
            <person name="Souciet J.-L."/>
            <person name="Wincker P."/>
            <person name="Scholz U."/>
            <person name="Neuveglise N."/>
        </authorList>
    </citation>
    <scope>NUCLEOTIDE SEQUENCE</scope>
    <source>
        <strain evidence="9">LS3</strain>
    </source>
</reference>
<evidence type="ECO:0000313" key="9">
    <source>
        <dbReference type="EMBL" id="CDP37761.1"/>
    </source>
</evidence>
<evidence type="ECO:0000256" key="6">
    <source>
        <dbReference type="ARBA" id="ARBA00023242"/>
    </source>
</evidence>
<keyword evidence="6 7" id="KW-0539">Nucleus</keyword>
<keyword evidence="4 7" id="KW-0010">Activator</keyword>
<feature type="compositionally biased region" description="Basic and acidic residues" evidence="8">
    <location>
        <begin position="27"/>
        <end position="43"/>
    </location>
</feature>
<comment type="subcellular location">
    <subcellularLocation>
        <location evidence="1 7">Nucleus</location>
    </subcellularLocation>
</comment>
<evidence type="ECO:0000256" key="5">
    <source>
        <dbReference type="ARBA" id="ARBA00023163"/>
    </source>
</evidence>
<comment type="subunit">
    <text evidence="7">Component of the Mediator complex.</text>
</comment>
<comment type="similarity">
    <text evidence="2 7">Belongs to the Mediator complex subunit 9 family.</text>
</comment>
<evidence type="ECO:0000256" key="8">
    <source>
        <dbReference type="SAM" id="MobiDB-lite"/>
    </source>
</evidence>
<evidence type="ECO:0000256" key="1">
    <source>
        <dbReference type="ARBA" id="ARBA00004123"/>
    </source>
</evidence>
<feature type="region of interest" description="Disordered" evidence="8">
    <location>
        <begin position="1"/>
        <end position="76"/>
    </location>
</feature>
<dbReference type="GO" id="GO:0003712">
    <property type="term" value="F:transcription coregulator activity"/>
    <property type="evidence" value="ECO:0007669"/>
    <property type="project" value="InterPro"/>
</dbReference>
<protein>
    <recommendedName>
        <fullName evidence="7">Mediator of RNA polymerase II transcription subunit 9</fullName>
    </recommendedName>
    <alternativeName>
        <fullName evidence="7">Mediator complex subunit 9</fullName>
    </alternativeName>
</protein>
<comment type="function">
    <text evidence="7">Component of the Mediator complex, a coactivator involved in the regulated transcription of nearly all RNA polymerase II-dependent genes. Mediator functions as a bridge to convey information from gene-specific regulatory proteins to the basal RNA polymerase II transcription machinery. Mediator is recruited to promoters by direct interactions with regulatory proteins and serves as a scaffold for the assembly of a functional preinitiation complex with RNA polymerase II and the general transcription factors.</text>
</comment>
<dbReference type="GO" id="GO:0016592">
    <property type="term" value="C:mediator complex"/>
    <property type="evidence" value="ECO:0007669"/>
    <property type="project" value="InterPro"/>
</dbReference>
<proteinExistence type="inferred from homology"/>
<dbReference type="InterPro" id="IPR011425">
    <property type="entry name" value="Med9"/>
</dbReference>
<dbReference type="GO" id="GO:0006357">
    <property type="term" value="P:regulation of transcription by RNA polymerase II"/>
    <property type="evidence" value="ECO:0007669"/>
    <property type="project" value="InterPro"/>
</dbReference>
<gene>
    <name evidence="7" type="primary">MED9</name>
    <name evidence="9" type="ORF">GNLVRS02_ARAD1D18810g</name>
</gene>
<evidence type="ECO:0000256" key="4">
    <source>
        <dbReference type="ARBA" id="ARBA00023159"/>
    </source>
</evidence>
<sequence>MESFINVSPPTSRANSRGASRAGSPEVKPEVPKDANESRDPKDAGSVPAQPGSSSSPPQNGHTGVPQLALNSAVGELQTDNGPASALKTIQQMDLVPAVLEILDRVASGSLSAKDVYNEAGPLRAKLAKARAALSELDDTDKGIVDLRRWSLDLESRIARKRQLIRQFQQVMGAEADLEPPSQYEGLMDIDTDN</sequence>
<evidence type="ECO:0000256" key="7">
    <source>
        <dbReference type="RuleBase" id="RU364145"/>
    </source>
</evidence>
<evidence type="ECO:0000256" key="2">
    <source>
        <dbReference type="ARBA" id="ARBA00008089"/>
    </source>
</evidence>
<dbReference type="Pfam" id="PF07544">
    <property type="entry name" value="Med9"/>
    <property type="match status" value="1"/>
</dbReference>
<feature type="compositionally biased region" description="Low complexity" evidence="8">
    <location>
        <begin position="44"/>
        <end position="59"/>
    </location>
</feature>
<reference evidence="9" key="1">
    <citation type="submission" date="2014-02" db="EMBL/GenBank/DDBJ databases">
        <authorList>
            <person name="Genoscope - CEA"/>
        </authorList>
    </citation>
    <scope>NUCLEOTIDE SEQUENCE</scope>
    <source>
        <strain evidence="9">LS3</strain>
    </source>
</reference>
<feature type="compositionally biased region" description="Polar residues" evidence="8">
    <location>
        <begin position="1"/>
        <end position="18"/>
    </location>
</feature>
<dbReference type="EMBL" id="HG937694">
    <property type="protein sequence ID" value="CDP37761.1"/>
    <property type="molecule type" value="Genomic_DNA"/>
</dbReference>
<evidence type="ECO:0000256" key="3">
    <source>
        <dbReference type="ARBA" id="ARBA00023015"/>
    </source>
</evidence>
<organism evidence="9">
    <name type="scientific">Blastobotrys adeninivorans</name>
    <name type="common">Yeast</name>
    <name type="synonym">Arxula adeninivorans</name>
    <dbReference type="NCBI Taxonomy" id="409370"/>
    <lineage>
        <taxon>Eukaryota</taxon>
        <taxon>Fungi</taxon>
        <taxon>Dikarya</taxon>
        <taxon>Ascomycota</taxon>
        <taxon>Saccharomycotina</taxon>
        <taxon>Dipodascomycetes</taxon>
        <taxon>Dipodascales</taxon>
        <taxon>Trichomonascaceae</taxon>
        <taxon>Blastobotrys</taxon>
    </lineage>
</organism>
<name>A0A060TF06_BLAAD</name>
<accession>A0A060TF06</accession>
<keyword evidence="5 7" id="KW-0804">Transcription</keyword>
<keyword evidence="3 7" id="KW-0805">Transcription regulation</keyword>